<dbReference type="AlphaFoldDB" id="A0A146KCR1"/>
<dbReference type="SMART" id="SM01410">
    <property type="entry name" value="DIM1"/>
    <property type="match status" value="1"/>
</dbReference>
<evidence type="ECO:0000256" key="2">
    <source>
        <dbReference type="ARBA" id="ARBA00023242"/>
    </source>
</evidence>
<dbReference type="GO" id="GO:0000398">
    <property type="term" value="P:mRNA splicing, via spliceosome"/>
    <property type="evidence" value="ECO:0007669"/>
    <property type="project" value="InterPro"/>
</dbReference>
<feature type="non-terminal residue" evidence="3">
    <location>
        <position position="1"/>
    </location>
</feature>
<dbReference type="GO" id="GO:0005681">
    <property type="term" value="C:spliceosomal complex"/>
    <property type="evidence" value="ECO:0007669"/>
    <property type="project" value="TreeGrafter"/>
</dbReference>
<reference evidence="3" key="1">
    <citation type="submission" date="2015-07" db="EMBL/GenBank/DDBJ databases">
        <title>Adaptation to a free-living lifestyle via gene acquisitions in the diplomonad Trepomonas sp. PC1.</title>
        <authorList>
            <person name="Xu F."/>
            <person name="Jerlstrom-Hultqvist J."/>
            <person name="Kolisko M."/>
            <person name="Simpson A.G.B."/>
            <person name="Roger A.J."/>
            <person name="Svard S.G."/>
            <person name="Andersson J.O."/>
        </authorList>
    </citation>
    <scope>NUCLEOTIDE SEQUENCE</scope>
    <source>
        <strain evidence="3">PC1</strain>
    </source>
</reference>
<dbReference type="Pfam" id="PF02966">
    <property type="entry name" value="DIM1"/>
    <property type="match status" value="1"/>
</dbReference>
<proteinExistence type="predicted"/>
<dbReference type="Gene3D" id="3.40.30.10">
    <property type="entry name" value="Glutaredoxin"/>
    <property type="match status" value="1"/>
</dbReference>
<dbReference type="PANTHER" id="PTHR12052">
    <property type="entry name" value="THIOREDOXIN-LIKE PROTEN 4A, 4B"/>
    <property type="match status" value="1"/>
</dbReference>
<accession>A0A146KCR1</accession>
<dbReference type="InterPro" id="IPR004123">
    <property type="entry name" value="Dim1"/>
</dbReference>
<keyword evidence="2" id="KW-0539">Nucleus</keyword>
<gene>
    <name evidence="3" type="ORF">TPC1_12759</name>
</gene>
<organism evidence="3">
    <name type="scientific">Trepomonas sp. PC1</name>
    <dbReference type="NCBI Taxonomy" id="1076344"/>
    <lineage>
        <taxon>Eukaryota</taxon>
        <taxon>Metamonada</taxon>
        <taxon>Diplomonadida</taxon>
        <taxon>Hexamitidae</taxon>
        <taxon>Hexamitinae</taxon>
        <taxon>Trepomonas</taxon>
    </lineage>
</organism>
<evidence type="ECO:0000256" key="1">
    <source>
        <dbReference type="ARBA" id="ARBA00004123"/>
    </source>
</evidence>
<dbReference type="EMBL" id="GDID01002053">
    <property type="protein sequence ID" value="JAP94553.1"/>
    <property type="molecule type" value="Transcribed_RNA"/>
</dbReference>
<sequence length="182" mass="21623">KVQLSLMQKHNFTQSTILIYDQPILLVLIIKQIGIYQQVQNINYHFKNDQYNTLFDCFSSQILYELKTAYAVDQAIMRETKRIVVILFGQESSITQQMQSFLERNQVLLVKMAIFYRVNTSTIQDFDQLYDLYDHEIMFFFNKRHLVAEFGHKLDKVLEQDQFVSLVQKLYIAAKKGKFSQK</sequence>
<protein>
    <submittedName>
        <fullName evidence="3">Mitosis protein DIM1 domain-containing protein</fullName>
    </submittedName>
</protein>
<dbReference type="PANTHER" id="PTHR12052:SF5">
    <property type="entry name" value="THIOREDOXIN-LIKE PROTEIN 4A"/>
    <property type="match status" value="1"/>
</dbReference>
<evidence type="ECO:0000313" key="3">
    <source>
        <dbReference type="EMBL" id="JAP94553.1"/>
    </source>
</evidence>
<dbReference type="GO" id="GO:0046540">
    <property type="term" value="C:U4/U6 x U5 tri-snRNP complex"/>
    <property type="evidence" value="ECO:0007669"/>
    <property type="project" value="InterPro"/>
</dbReference>
<name>A0A146KCR1_9EUKA</name>
<dbReference type="GO" id="GO:0005682">
    <property type="term" value="C:U5 snRNP"/>
    <property type="evidence" value="ECO:0007669"/>
    <property type="project" value="TreeGrafter"/>
</dbReference>
<comment type="subcellular location">
    <subcellularLocation>
        <location evidence="1">Nucleus</location>
    </subcellularLocation>
</comment>